<dbReference type="PANTHER" id="PTHR36174:SF1">
    <property type="entry name" value="LIPID II:GLYCINE GLYCYLTRANSFERASE"/>
    <property type="match status" value="1"/>
</dbReference>
<dbReference type="STRING" id="291331.XOO2995"/>
<dbReference type="HOGENOM" id="CLU_073603_0_0_6"/>
<proteinExistence type="predicted"/>
<protein>
    <recommendedName>
        <fullName evidence="1">BioF2-like acetyltransferase domain-containing protein</fullName>
    </recommendedName>
</protein>
<dbReference type="EMBL" id="AE013598">
    <property type="protein sequence ID" value="AAW76249.1"/>
    <property type="molecule type" value="Genomic_DNA"/>
</dbReference>
<keyword evidence="3" id="KW-1185">Reference proteome</keyword>
<evidence type="ECO:0000313" key="2">
    <source>
        <dbReference type="EMBL" id="AAW76249.1"/>
    </source>
</evidence>
<dbReference type="Pfam" id="PF13480">
    <property type="entry name" value="Acetyltransf_6"/>
    <property type="match status" value="1"/>
</dbReference>
<dbReference type="InterPro" id="IPR038740">
    <property type="entry name" value="BioF2-like_GNAT_dom"/>
</dbReference>
<dbReference type="AlphaFoldDB" id="Q5GYH2"/>
<evidence type="ECO:0000313" key="3">
    <source>
        <dbReference type="Proteomes" id="UP000006735"/>
    </source>
</evidence>
<dbReference type="InterPro" id="IPR050644">
    <property type="entry name" value="PG_Glycine_Bridge_Synth"/>
</dbReference>
<evidence type="ECO:0000259" key="1">
    <source>
        <dbReference type="Pfam" id="PF13480"/>
    </source>
</evidence>
<dbReference type="PANTHER" id="PTHR36174">
    <property type="entry name" value="LIPID II:GLYCINE GLYCYLTRANSFERASE"/>
    <property type="match status" value="1"/>
</dbReference>
<dbReference type="Proteomes" id="UP000006735">
    <property type="component" value="Chromosome"/>
</dbReference>
<feature type="domain" description="BioF2-like acetyltransferase" evidence="1">
    <location>
        <begin position="180"/>
        <end position="301"/>
    </location>
</feature>
<dbReference type="SUPFAM" id="SSF55729">
    <property type="entry name" value="Acyl-CoA N-acyltransferases (Nat)"/>
    <property type="match status" value="1"/>
</dbReference>
<dbReference type="Gene3D" id="3.40.630.30">
    <property type="match status" value="1"/>
</dbReference>
<accession>Q5GYH2</accession>
<dbReference type="InterPro" id="IPR016181">
    <property type="entry name" value="Acyl_CoA_acyltransferase"/>
</dbReference>
<gene>
    <name evidence="2" type="ordered locus">XOO2995</name>
</gene>
<sequence length="332" mass="36977">MRWGMPALAWPTRRCRWSCRAAMLSVRPYAPGDAPAWDALVASSRNGNLLHRRGYMDYHAARFVDASLLVERGGEVVAVFPANLQGDCVSSHAGLTYAGLLSSMALRAGATLQVFEQIATHYRALGVRELVYKPVPHIFHAYPAEEELYALHRVGAPLYRRDLSSAIALRGPLAFSAERRRSIARARKAGIQIQRGTQLDGFHALLTQVLQRHGVAPTHRLDELQLLQGRFAQQIVLHEARADGQLVAAALVFDFGRSVHTQYLAVSEQGRQLDALSLLLADLITDVYAQRDYFSFGISTEQGGQVLNEGLVEQKERFGARAVVQDFYRWML</sequence>
<organism evidence="2 3">
    <name type="scientific">Xanthomonas oryzae pv. oryzae (strain KACC10331 / KXO85)</name>
    <dbReference type="NCBI Taxonomy" id="291331"/>
    <lineage>
        <taxon>Bacteria</taxon>
        <taxon>Pseudomonadati</taxon>
        <taxon>Pseudomonadota</taxon>
        <taxon>Gammaproteobacteria</taxon>
        <taxon>Lysobacterales</taxon>
        <taxon>Lysobacteraceae</taxon>
        <taxon>Xanthomonas</taxon>
    </lineage>
</organism>
<name>Q5GYH2_XANOR</name>
<dbReference type="KEGG" id="xoo:XOO2995"/>
<reference evidence="2 3" key="1">
    <citation type="journal article" date="2005" name="Nucleic Acids Res.">
        <title>The genome sequence of Xanthomonas oryzae pathovar oryzae KACC10331, the bacterial blight pathogen of rice.</title>
        <authorList>
            <person name="Lee B.M."/>
            <person name="Park Y.J."/>
            <person name="Park D.S."/>
            <person name="Kang H.W."/>
            <person name="Kim J.G."/>
            <person name="Song E.S."/>
            <person name="Park I.C."/>
            <person name="Yoon U.H."/>
            <person name="Hahn J.H."/>
            <person name="Koo B.S."/>
            <person name="Lee G.B."/>
            <person name="Kim H."/>
            <person name="Park H.S."/>
            <person name="Yoon K.O."/>
            <person name="Kim J.H."/>
            <person name="Jung C.H."/>
            <person name="Koh N.H."/>
            <person name="Seo J.S."/>
            <person name="Go S.J."/>
        </authorList>
    </citation>
    <scope>NUCLEOTIDE SEQUENCE [LARGE SCALE GENOMIC DNA]</scope>
    <source>
        <strain evidence="3">KACC10331 / KXO85</strain>
    </source>
</reference>